<organism evidence="2 3">
    <name type="scientific">Novosphingobium pituita</name>
    <dbReference type="NCBI Taxonomy" id="3056842"/>
    <lineage>
        <taxon>Bacteria</taxon>
        <taxon>Pseudomonadati</taxon>
        <taxon>Pseudomonadota</taxon>
        <taxon>Alphaproteobacteria</taxon>
        <taxon>Sphingomonadales</taxon>
        <taxon>Sphingomonadaceae</taxon>
        <taxon>Novosphingobium</taxon>
    </lineage>
</organism>
<name>A0ABQ6P2L2_9SPHN</name>
<dbReference type="Proteomes" id="UP001187221">
    <property type="component" value="Unassembled WGS sequence"/>
</dbReference>
<feature type="domain" description="Phage tail assembly chaperone-like" evidence="1">
    <location>
        <begin position="67"/>
        <end position="124"/>
    </location>
</feature>
<protein>
    <recommendedName>
        <fullName evidence="1">Phage tail assembly chaperone-like domain-containing protein</fullName>
    </recommendedName>
</protein>
<evidence type="ECO:0000259" key="1">
    <source>
        <dbReference type="Pfam" id="PF16778"/>
    </source>
</evidence>
<reference evidence="2 3" key="1">
    <citation type="submission" date="2023-06" db="EMBL/GenBank/DDBJ databases">
        <title>Draft genome sequence of Novosphingobium sp. strain IK01.</title>
        <authorList>
            <person name="Hatamoto M."/>
            <person name="Ikarashi T."/>
            <person name="Yamaguchi T."/>
        </authorList>
    </citation>
    <scope>NUCLEOTIDE SEQUENCE [LARGE SCALE GENOMIC DNA]</scope>
    <source>
        <strain evidence="2 3">IK01</strain>
    </source>
</reference>
<proteinExistence type="predicted"/>
<accession>A0ABQ6P2L2</accession>
<gene>
    <name evidence="2" type="ORF">NUTIK01_02690</name>
</gene>
<evidence type="ECO:0000313" key="3">
    <source>
        <dbReference type="Proteomes" id="UP001187221"/>
    </source>
</evidence>
<dbReference type="EMBL" id="BTFW01000001">
    <property type="protein sequence ID" value="GMM59492.1"/>
    <property type="molecule type" value="Genomic_DNA"/>
</dbReference>
<dbReference type="RefSeq" id="WP_317973347.1">
    <property type="nucleotide sequence ID" value="NZ_BTFW01000001.1"/>
</dbReference>
<sequence>MIYFSPSTCGFYEDGQGAAPPLDAIAITAGERDRALADLRPGHRIVAGEGGRPVVAPATLTTDEVLAVVRHRRNALLAACDWTQAADSPIASADRSAWAEYRQALRTLPETITDPASIVWPVAPTQKDPA</sequence>
<dbReference type="InterPro" id="IPR031893">
    <property type="entry name" value="Phage_tail_APC"/>
</dbReference>
<dbReference type="Gene3D" id="6.10.140.1310">
    <property type="match status" value="1"/>
</dbReference>
<comment type="caution">
    <text evidence="2">The sequence shown here is derived from an EMBL/GenBank/DDBJ whole genome shotgun (WGS) entry which is preliminary data.</text>
</comment>
<dbReference type="Pfam" id="PF16778">
    <property type="entry name" value="Phage_tail_APC"/>
    <property type="match status" value="1"/>
</dbReference>
<keyword evidence="3" id="KW-1185">Reference proteome</keyword>
<evidence type="ECO:0000313" key="2">
    <source>
        <dbReference type="EMBL" id="GMM59492.1"/>
    </source>
</evidence>